<feature type="region of interest" description="Disordered" evidence="1">
    <location>
        <begin position="87"/>
        <end position="121"/>
    </location>
</feature>
<evidence type="ECO:0000313" key="2">
    <source>
        <dbReference type="EMBL" id="KAF7173340.1"/>
    </source>
</evidence>
<reference evidence="2" key="1">
    <citation type="submission" date="2020-06" db="EMBL/GenBank/DDBJ databases">
        <title>Draft genome sequences of strains closely related to Aspergillus parafelis and Aspergillus hiratsukae.</title>
        <authorList>
            <person name="Dos Santos R.A.C."/>
            <person name="Rivero-Menendez O."/>
            <person name="Steenwyk J.L."/>
            <person name="Mead M.E."/>
            <person name="Goldman G.H."/>
            <person name="Alastruey-Izquierdo A."/>
            <person name="Rokas A."/>
        </authorList>
    </citation>
    <scope>NUCLEOTIDE SEQUENCE</scope>
    <source>
        <strain evidence="2">CNM-CM6106</strain>
    </source>
</reference>
<dbReference type="GO" id="GO:0061630">
    <property type="term" value="F:ubiquitin protein ligase activity"/>
    <property type="evidence" value="ECO:0007669"/>
    <property type="project" value="InterPro"/>
</dbReference>
<dbReference type="Proteomes" id="UP000662466">
    <property type="component" value="Unassembled WGS sequence"/>
</dbReference>
<evidence type="ECO:0000256" key="1">
    <source>
        <dbReference type="SAM" id="MobiDB-lite"/>
    </source>
</evidence>
<dbReference type="EMBL" id="JACBAF010001774">
    <property type="protein sequence ID" value="KAF7173340.1"/>
    <property type="molecule type" value="Genomic_DNA"/>
</dbReference>
<organism evidence="2 3">
    <name type="scientific">Aspergillus hiratsukae</name>
    <dbReference type="NCBI Taxonomy" id="1194566"/>
    <lineage>
        <taxon>Eukaryota</taxon>
        <taxon>Fungi</taxon>
        <taxon>Dikarya</taxon>
        <taxon>Ascomycota</taxon>
        <taxon>Pezizomycotina</taxon>
        <taxon>Eurotiomycetes</taxon>
        <taxon>Eurotiomycetidae</taxon>
        <taxon>Eurotiales</taxon>
        <taxon>Aspergillaceae</taxon>
        <taxon>Aspergillus</taxon>
        <taxon>Aspergillus subgen. Fumigati</taxon>
    </lineage>
</organism>
<dbReference type="InterPro" id="IPR040204">
    <property type="entry name" value="UBR7"/>
</dbReference>
<dbReference type="GO" id="GO:0005737">
    <property type="term" value="C:cytoplasm"/>
    <property type="evidence" value="ECO:0007669"/>
    <property type="project" value="TreeGrafter"/>
</dbReference>
<dbReference type="PANTHER" id="PTHR13513">
    <property type="entry name" value="E3 UBIQUITIN-PROTEIN LIGASE UBR7"/>
    <property type="match status" value="1"/>
</dbReference>
<sequence>MPRMLPQPSEDGEANGGGSNGTGSIYDRGEAALSNIDRVRAIEGAMVYNHLRDKVKEFLKPFAESGTAVSAEDIKAYFEKLRGDEQPIKDAAAGHASASSRNGGNEKDEGGDGRKEQSGMFGSRLSVASRLVADFEQVIEITSAFSAQH</sequence>
<dbReference type="GO" id="GO:0008270">
    <property type="term" value="F:zinc ion binding"/>
    <property type="evidence" value="ECO:0007669"/>
    <property type="project" value="InterPro"/>
</dbReference>
<name>A0A8H6QGQ9_9EURO</name>
<feature type="region of interest" description="Disordered" evidence="1">
    <location>
        <begin position="1"/>
        <end position="27"/>
    </location>
</feature>
<protein>
    <submittedName>
        <fullName evidence="2">Uncharacterized protein</fullName>
    </submittedName>
</protein>
<accession>A0A8H6QGQ9</accession>
<proteinExistence type="predicted"/>
<dbReference type="PANTHER" id="PTHR13513:SF9">
    <property type="entry name" value="E3 UBIQUITIN-PROTEIN LIGASE UBR7-RELATED"/>
    <property type="match status" value="1"/>
</dbReference>
<evidence type="ECO:0000313" key="3">
    <source>
        <dbReference type="Proteomes" id="UP000662466"/>
    </source>
</evidence>
<feature type="compositionally biased region" description="Basic and acidic residues" evidence="1">
    <location>
        <begin position="104"/>
        <end position="117"/>
    </location>
</feature>
<comment type="caution">
    <text evidence="2">The sequence shown here is derived from an EMBL/GenBank/DDBJ whole genome shotgun (WGS) entry which is preliminary data.</text>
</comment>
<gene>
    <name evidence="2" type="ORF">CNMCM6106_007430</name>
</gene>
<dbReference type="AlphaFoldDB" id="A0A8H6QGQ9"/>